<proteinExistence type="predicted"/>
<reference evidence="4" key="1">
    <citation type="submission" date="2024-02" db="EMBL/GenBank/DDBJ databases">
        <authorList>
            <consortium name="ELIXIR-Norway"/>
            <consortium name="Elixir Norway"/>
        </authorList>
    </citation>
    <scope>NUCLEOTIDE SEQUENCE</scope>
</reference>
<feature type="region of interest" description="Disordered" evidence="3">
    <location>
        <begin position="1"/>
        <end position="31"/>
    </location>
</feature>
<comment type="subcellular location">
    <subcellularLocation>
        <location evidence="1">Nucleus</location>
    </subcellularLocation>
</comment>
<evidence type="ECO:0000256" key="2">
    <source>
        <dbReference type="ARBA" id="ARBA00023242"/>
    </source>
</evidence>
<evidence type="ECO:0000256" key="1">
    <source>
        <dbReference type="ARBA" id="ARBA00004123"/>
    </source>
</evidence>
<dbReference type="PANTHER" id="PTHR12214">
    <property type="entry name" value="GC-RICH SEQUENCE DNA-BINDING FACTOR"/>
    <property type="match status" value="1"/>
</dbReference>
<dbReference type="EMBL" id="OZ020100">
    <property type="protein sequence ID" value="CAK9274025.1"/>
    <property type="molecule type" value="Genomic_DNA"/>
</dbReference>
<evidence type="ECO:0000313" key="5">
    <source>
        <dbReference type="Proteomes" id="UP001497444"/>
    </source>
</evidence>
<protein>
    <submittedName>
        <fullName evidence="4">Uncharacterized protein</fullName>
    </submittedName>
</protein>
<dbReference type="Proteomes" id="UP001497444">
    <property type="component" value="Chromosome 5"/>
</dbReference>
<feature type="compositionally biased region" description="Low complexity" evidence="3">
    <location>
        <begin position="9"/>
        <end position="24"/>
    </location>
</feature>
<name>A0ABP0X4K6_9BRYO</name>
<accession>A0ABP0X4K6</accession>
<evidence type="ECO:0000313" key="4">
    <source>
        <dbReference type="EMBL" id="CAK9274025.1"/>
    </source>
</evidence>
<organism evidence="4 5">
    <name type="scientific">Sphagnum jensenii</name>
    <dbReference type="NCBI Taxonomy" id="128206"/>
    <lineage>
        <taxon>Eukaryota</taxon>
        <taxon>Viridiplantae</taxon>
        <taxon>Streptophyta</taxon>
        <taxon>Embryophyta</taxon>
        <taxon>Bryophyta</taxon>
        <taxon>Sphagnophytina</taxon>
        <taxon>Sphagnopsida</taxon>
        <taxon>Sphagnales</taxon>
        <taxon>Sphagnaceae</taxon>
        <taxon>Sphagnum</taxon>
    </lineage>
</organism>
<keyword evidence="2" id="KW-0539">Nucleus</keyword>
<gene>
    <name evidence="4" type="ORF">CSSPJE1EN1_LOCUS19503</name>
</gene>
<evidence type="ECO:0000256" key="3">
    <source>
        <dbReference type="SAM" id="MobiDB-lite"/>
    </source>
</evidence>
<sequence length="146" mass="16405">MASTQAPNREAASAGRIGASSSEGSESEERAYKFGRQEILQTAERVFGDASEEYSQLGNVKFMLLFDYGMQVNGKKVEEGDADINLIRELMEKVALPVLHHEIAHCWDALSMEQSKHAIAAFQEMLIYVDVCLLQLVHAWLKQSWQ</sequence>
<keyword evidence="5" id="KW-1185">Reference proteome</keyword>
<dbReference type="InterPro" id="IPR012890">
    <property type="entry name" value="GCFC2-like"/>
</dbReference>
<dbReference type="PANTHER" id="PTHR12214:SF0">
    <property type="entry name" value="LD29489P"/>
    <property type="match status" value="1"/>
</dbReference>